<dbReference type="GO" id="GO:0016757">
    <property type="term" value="F:glycosyltransferase activity"/>
    <property type="evidence" value="ECO:0007669"/>
    <property type="project" value="UniProtKB-KW"/>
</dbReference>
<dbReference type="EMBL" id="JAJNEC010000006">
    <property type="protein sequence ID" value="MCD2425200.1"/>
    <property type="molecule type" value="Genomic_DNA"/>
</dbReference>
<dbReference type="RefSeq" id="WP_231007635.1">
    <property type="nucleotide sequence ID" value="NZ_JAJNEC010000006.1"/>
</dbReference>
<dbReference type="PANTHER" id="PTHR45947:SF3">
    <property type="entry name" value="SULFOQUINOVOSYL TRANSFERASE SQD2"/>
    <property type="match status" value="1"/>
</dbReference>
<evidence type="ECO:0000313" key="3">
    <source>
        <dbReference type="EMBL" id="MCD2425200.1"/>
    </source>
</evidence>
<dbReference type="InterPro" id="IPR050194">
    <property type="entry name" value="Glycosyltransferase_grp1"/>
</dbReference>
<accession>A0ABS8PWB3</accession>
<feature type="domain" description="Glycosyl transferase family 1" evidence="1">
    <location>
        <begin position="194"/>
        <end position="368"/>
    </location>
</feature>
<protein>
    <submittedName>
        <fullName evidence="3">Glycosyltransferase</fullName>
        <ecNumber evidence="3">2.4.-.-</ecNumber>
    </submittedName>
</protein>
<organism evidence="3 4">
    <name type="scientific">Niabella pedocola</name>
    <dbReference type="NCBI Taxonomy" id="1752077"/>
    <lineage>
        <taxon>Bacteria</taxon>
        <taxon>Pseudomonadati</taxon>
        <taxon>Bacteroidota</taxon>
        <taxon>Chitinophagia</taxon>
        <taxon>Chitinophagales</taxon>
        <taxon>Chitinophagaceae</taxon>
        <taxon>Niabella</taxon>
    </lineage>
</organism>
<keyword evidence="3" id="KW-0808">Transferase</keyword>
<dbReference type="InterPro" id="IPR028098">
    <property type="entry name" value="Glyco_trans_4-like_N"/>
</dbReference>
<keyword evidence="3" id="KW-0328">Glycosyltransferase</keyword>
<dbReference type="InterPro" id="IPR001296">
    <property type="entry name" value="Glyco_trans_1"/>
</dbReference>
<feature type="domain" description="Glycosyltransferase subfamily 4-like N-terminal" evidence="2">
    <location>
        <begin position="15"/>
        <end position="183"/>
    </location>
</feature>
<dbReference type="Gene3D" id="3.40.50.2000">
    <property type="entry name" value="Glycogen Phosphorylase B"/>
    <property type="match status" value="2"/>
</dbReference>
<evidence type="ECO:0000259" key="1">
    <source>
        <dbReference type="Pfam" id="PF00534"/>
    </source>
</evidence>
<name>A0ABS8PWB3_9BACT</name>
<dbReference type="Pfam" id="PF13439">
    <property type="entry name" value="Glyco_transf_4"/>
    <property type="match status" value="1"/>
</dbReference>
<sequence length="425" mass="47690">MPKVLQIHNRLIVGGPLLYVLNLTKFLEPDFETLLVVGEKEYHEQDAGFIAEKMGIQPLLIPEMGRSLHPVKDYKAYHKITEVIKRFKPDIVHTHAAKPGAVGRLAAYHMKVPVVLHTYHGHVFHSYFGKAKTQVFLNIERYLARKSTALVAISPEQKMELAHQYRVAKESKFHVVPLGFELEQFMENQEEKRKAFRTEFGLGDDEIAIGITGRLVPVKNHDLFLEALAFVLKNTTKKVRAFIVGDGVSSAHIQAKATALNISYSLSGDARQDRSIIFTSWRSDMDVINAGLDIVCLTSFNEGTPVSLIEAQAAGRPIIATNVGGVKDTVIEKETAFLANLADKQGFFSQLLSLVEDNMLRKCMGEAGVRFVTGRFGVKRLASDFRALYYSLLEGKIQLDRDMPPAFSQKRQEFSLRQQSGSRFL</sequence>
<dbReference type="PANTHER" id="PTHR45947">
    <property type="entry name" value="SULFOQUINOVOSYL TRANSFERASE SQD2"/>
    <property type="match status" value="1"/>
</dbReference>
<dbReference type="EC" id="2.4.-.-" evidence="3"/>
<keyword evidence="4" id="KW-1185">Reference proteome</keyword>
<dbReference type="Proteomes" id="UP001199816">
    <property type="component" value="Unassembled WGS sequence"/>
</dbReference>
<evidence type="ECO:0000259" key="2">
    <source>
        <dbReference type="Pfam" id="PF13439"/>
    </source>
</evidence>
<proteinExistence type="predicted"/>
<reference evidence="3 4" key="1">
    <citation type="submission" date="2021-11" db="EMBL/GenBank/DDBJ databases">
        <title>Genomic of Niabella pedocola.</title>
        <authorList>
            <person name="Wu T."/>
        </authorList>
    </citation>
    <scope>NUCLEOTIDE SEQUENCE [LARGE SCALE GENOMIC DNA]</scope>
    <source>
        <strain evidence="3 4">JCM 31011</strain>
    </source>
</reference>
<dbReference type="Pfam" id="PF00534">
    <property type="entry name" value="Glycos_transf_1"/>
    <property type="match status" value="1"/>
</dbReference>
<gene>
    <name evidence="3" type="ORF">LQ567_20610</name>
</gene>
<dbReference type="SUPFAM" id="SSF53756">
    <property type="entry name" value="UDP-Glycosyltransferase/glycogen phosphorylase"/>
    <property type="match status" value="1"/>
</dbReference>
<evidence type="ECO:0000313" key="4">
    <source>
        <dbReference type="Proteomes" id="UP001199816"/>
    </source>
</evidence>
<comment type="caution">
    <text evidence="3">The sequence shown here is derived from an EMBL/GenBank/DDBJ whole genome shotgun (WGS) entry which is preliminary data.</text>
</comment>